<evidence type="ECO:0000313" key="2">
    <source>
        <dbReference type="EMBL" id="CEK51111.1"/>
    </source>
</evidence>
<accession>A0A0B6Y5J9</accession>
<reference evidence="2" key="1">
    <citation type="submission" date="2014-12" db="EMBL/GenBank/DDBJ databases">
        <title>Insight into the proteome of Arion vulgaris.</title>
        <authorList>
            <person name="Aradska J."/>
            <person name="Bulat T."/>
            <person name="Smidak R."/>
            <person name="Sarate P."/>
            <person name="Gangsoo J."/>
            <person name="Sialana F."/>
            <person name="Bilban M."/>
            <person name="Lubec G."/>
        </authorList>
    </citation>
    <scope>NUCLEOTIDE SEQUENCE</scope>
    <source>
        <tissue evidence="2">Skin</tissue>
    </source>
</reference>
<organism evidence="2">
    <name type="scientific">Arion vulgaris</name>
    <dbReference type="NCBI Taxonomy" id="1028688"/>
    <lineage>
        <taxon>Eukaryota</taxon>
        <taxon>Metazoa</taxon>
        <taxon>Spiralia</taxon>
        <taxon>Lophotrochozoa</taxon>
        <taxon>Mollusca</taxon>
        <taxon>Gastropoda</taxon>
        <taxon>Heterobranchia</taxon>
        <taxon>Euthyneura</taxon>
        <taxon>Panpulmonata</taxon>
        <taxon>Eupulmonata</taxon>
        <taxon>Stylommatophora</taxon>
        <taxon>Helicina</taxon>
        <taxon>Arionoidea</taxon>
        <taxon>Arionidae</taxon>
        <taxon>Arion</taxon>
    </lineage>
</organism>
<name>A0A0B6Y5J9_9EUPU</name>
<gene>
    <name evidence="2" type="primary">ORF12524</name>
</gene>
<proteinExistence type="predicted"/>
<protein>
    <submittedName>
        <fullName evidence="2">Uncharacterized protein</fullName>
    </submittedName>
</protein>
<dbReference type="AlphaFoldDB" id="A0A0B6Y5J9"/>
<evidence type="ECO:0000256" key="1">
    <source>
        <dbReference type="SAM" id="MobiDB-lite"/>
    </source>
</evidence>
<sequence length="50" mass="5905">MHRINKKRHTLQSLNGENKRQVKKMETKTNFLTRSTRECTTIELSTNETA</sequence>
<feature type="region of interest" description="Disordered" evidence="1">
    <location>
        <begin position="1"/>
        <end position="23"/>
    </location>
</feature>
<feature type="compositionally biased region" description="Basic residues" evidence="1">
    <location>
        <begin position="1"/>
        <end position="10"/>
    </location>
</feature>
<feature type="non-terminal residue" evidence="2">
    <location>
        <position position="50"/>
    </location>
</feature>
<dbReference type="EMBL" id="HACG01004246">
    <property type="protein sequence ID" value="CEK51111.1"/>
    <property type="molecule type" value="Transcribed_RNA"/>
</dbReference>